<dbReference type="EMBL" id="CAEMXZ010000200">
    <property type="protein sequence ID" value="CAB4324708.1"/>
    <property type="molecule type" value="Genomic_DNA"/>
</dbReference>
<evidence type="ECO:0000256" key="4">
    <source>
        <dbReference type="ARBA" id="ARBA00022676"/>
    </source>
</evidence>
<feature type="domain" description="Glycosyltransferase 2-like" evidence="8">
    <location>
        <begin position="88"/>
        <end position="255"/>
    </location>
</feature>
<evidence type="ECO:0000256" key="7">
    <source>
        <dbReference type="SAM" id="Phobius"/>
    </source>
</evidence>
<evidence type="ECO:0000256" key="5">
    <source>
        <dbReference type="ARBA" id="ARBA00022679"/>
    </source>
</evidence>
<evidence type="ECO:0000256" key="6">
    <source>
        <dbReference type="ARBA" id="ARBA00023136"/>
    </source>
</evidence>
<dbReference type="PANTHER" id="PTHR22913:SF12">
    <property type="entry name" value="MANNURONAN SYNTHASE"/>
    <property type="match status" value="1"/>
</dbReference>
<reference evidence="9" key="1">
    <citation type="submission" date="2020-05" db="EMBL/GenBank/DDBJ databases">
        <authorList>
            <person name="Chiriac C."/>
            <person name="Salcher M."/>
            <person name="Ghai R."/>
            <person name="Kavagutti S V."/>
        </authorList>
    </citation>
    <scope>NUCLEOTIDE SEQUENCE</scope>
</reference>
<keyword evidence="3" id="KW-1003">Cell membrane</keyword>
<dbReference type="CDD" id="cd06423">
    <property type="entry name" value="CESA_like"/>
    <property type="match status" value="1"/>
</dbReference>
<gene>
    <name evidence="9" type="ORF">UFOPK1392_02484</name>
</gene>
<keyword evidence="7" id="KW-1133">Transmembrane helix</keyword>
<accession>A0A6J5YLX1</accession>
<proteinExistence type="inferred from homology"/>
<keyword evidence="7" id="KW-0812">Transmembrane</keyword>
<sequence length="432" mass="47864">MTVTSDVTTIEPEIRPRGWGQVVAAVGVVVILIGILSYTAFRLLDLGRVGGVAFVYTVTVGLFVVSRFVFAAFYRAPKDVGYEPTIAIVVPSFNEGAAVLRTIDACIAQDYPPEKMQIVCVDDGSTDDTWSYLQHAVNRYGDRVRVVSLGTNQGKRAAMAEGVRQTDSQILVFIDSDSEPTPGGIRAIVQPFLRDAVGAVAGLTHARNDDVNALTRMQASRYLLSFQLLKAAESVLGAVSCCSGCFSAYRRSAVEPLLERWEHQRFLGAQCTYGDDRALTNMLIRARYRSEYHSGAVALTDVPTEYAKFFRQQLRWKKSWLRESPILLSHIWRSRPLAFPVVLLTTVAGFLSPVILVMSLFVAPVLMGILPVTYAIGLLVIALAYGLFHRALIDDHRWVWAVIGTMFYISFSGQMLWAIVRIRDGRWGTRAA</sequence>
<evidence type="ECO:0000256" key="2">
    <source>
        <dbReference type="ARBA" id="ARBA00006782"/>
    </source>
</evidence>
<evidence type="ECO:0000256" key="1">
    <source>
        <dbReference type="ARBA" id="ARBA00004236"/>
    </source>
</evidence>
<dbReference type="InterPro" id="IPR029044">
    <property type="entry name" value="Nucleotide-diphossugar_trans"/>
</dbReference>
<keyword evidence="5" id="KW-0808">Transferase</keyword>
<feature type="transmembrane region" description="Helical" evidence="7">
    <location>
        <begin position="337"/>
        <end position="362"/>
    </location>
</feature>
<evidence type="ECO:0000313" key="9">
    <source>
        <dbReference type="EMBL" id="CAB4324708.1"/>
    </source>
</evidence>
<dbReference type="GO" id="GO:0085029">
    <property type="term" value="P:extracellular matrix assembly"/>
    <property type="evidence" value="ECO:0007669"/>
    <property type="project" value="TreeGrafter"/>
</dbReference>
<evidence type="ECO:0000256" key="3">
    <source>
        <dbReference type="ARBA" id="ARBA00022475"/>
    </source>
</evidence>
<name>A0A6J5YLX1_9ZZZZ</name>
<dbReference type="PANTHER" id="PTHR22913">
    <property type="entry name" value="HYALURONAN SYNTHASE"/>
    <property type="match status" value="1"/>
</dbReference>
<dbReference type="GO" id="GO:0030213">
    <property type="term" value="P:hyaluronan biosynthetic process"/>
    <property type="evidence" value="ECO:0007669"/>
    <property type="project" value="TreeGrafter"/>
</dbReference>
<feature type="transmembrane region" description="Helical" evidence="7">
    <location>
        <begin position="368"/>
        <end position="388"/>
    </location>
</feature>
<keyword evidence="6 7" id="KW-0472">Membrane</keyword>
<dbReference type="InterPro" id="IPR001173">
    <property type="entry name" value="Glyco_trans_2-like"/>
</dbReference>
<evidence type="ECO:0000259" key="8">
    <source>
        <dbReference type="Pfam" id="PF00535"/>
    </source>
</evidence>
<keyword evidence="4" id="KW-0328">Glycosyltransferase</keyword>
<comment type="similarity">
    <text evidence="2">Belongs to the NodC/HAS family.</text>
</comment>
<feature type="transmembrane region" description="Helical" evidence="7">
    <location>
        <begin position="22"/>
        <end position="41"/>
    </location>
</feature>
<feature type="transmembrane region" description="Helical" evidence="7">
    <location>
        <begin position="53"/>
        <end position="74"/>
    </location>
</feature>
<comment type="subcellular location">
    <subcellularLocation>
        <location evidence="1">Cell membrane</location>
    </subcellularLocation>
</comment>
<protein>
    <submittedName>
        <fullName evidence="9">Unannotated protein</fullName>
    </submittedName>
</protein>
<dbReference type="SUPFAM" id="SSF53448">
    <property type="entry name" value="Nucleotide-diphospho-sugar transferases"/>
    <property type="match status" value="1"/>
</dbReference>
<dbReference type="Pfam" id="PF00535">
    <property type="entry name" value="Glycos_transf_2"/>
    <property type="match status" value="1"/>
</dbReference>
<organism evidence="9">
    <name type="scientific">freshwater metagenome</name>
    <dbReference type="NCBI Taxonomy" id="449393"/>
    <lineage>
        <taxon>unclassified sequences</taxon>
        <taxon>metagenomes</taxon>
        <taxon>ecological metagenomes</taxon>
    </lineage>
</organism>
<feature type="transmembrane region" description="Helical" evidence="7">
    <location>
        <begin position="400"/>
        <end position="420"/>
    </location>
</feature>
<dbReference type="GO" id="GO:0005886">
    <property type="term" value="C:plasma membrane"/>
    <property type="evidence" value="ECO:0007669"/>
    <property type="project" value="UniProtKB-SubCell"/>
</dbReference>
<dbReference type="GO" id="GO:0050501">
    <property type="term" value="F:hyaluronan synthase activity"/>
    <property type="evidence" value="ECO:0007669"/>
    <property type="project" value="TreeGrafter"/>
</dbReference>
<dbReference type="Gene3D" id="3.90.550.10">
    <property type="entry name" value="Spore Coat Polysaccharide Biosynthesis Protein SpsA, Chain A"/>
    <property type="match status" value="1"/>
</dbReference>
<dbReference type="AlphaFoldDB" id="A0A6J5YLX1"/>